<dbReference type="InterPro" id="IPR006500">
    <property type="entry name" value="Helicase_put_C_phage/plasmid"/>
</dbReference>
<dbReference type="NCBIfam" id="TIGR01613">
    <property type="entry name" value="primase_Cterm"/>
    <property type="match status" value="1"/>
</dbReference>
<dbReference type="PATRIC" id="fig|1423806.3.peg.585"/>
<dbReference type="GO" id="GO:0005524">
    <property type="term" value="F:ATP binding"/>
    <property type="evidence" value="ECO:0007669"/>
    <property type="project" value="UniProtKB-KW"/>
</dbReference>
<keyword evidence="3" id="KW-0067">ATP-binding</keyword>
<dbReference type="GO" id="GO:0016787">
    <property type="term" value="F:hydrolase activity"/>
    <property type="evidence" value="ECO:0007669"/>
    <property type="project" value="UniProtKB-KW"/>
</dbReference>
<dbReference type="InterPro" id="IPR027417">
    <property type="entry name" value="P-loop_NTPase"/>
</dbReference>
<keyword evidence="2" id="KW-0378">Hydrolase</keyword>
<organism evidence="5 6">
    <name type="scientific">Liquorilactobacillus sucicola DSM 21376 = JCM 15457</name>
    <dbReference type="NCBI Taxonomy" id="1423806"/>
    <lineage>
        <taxon>Bacteria</taxon>
        <taxon>Bacillati</taxon>
        <taxon>Bacillota</taxon>
        <taxon>Bacilli</taxon>
        <taxon>Lactobacillales</taxon>
        <taxon>Lactobacillaceae</taxon>
        <taxon>Liquorilactobacillus</taxon>
    </lineage>
</organism>
<dbReference type="InterPro" id="IPR014015">
    <property type="entry name" value="Helicase_SF3_DNA-vir"/>
</dbReference>
<dbReference type="InterPro" id="IPR051620">
    <property type="entry name" value="ORF904-like_C"/>
</dbReference>
<dbReference type="Gene3D" id="3.40.50.300">
    <property type="entry name" value="P-loop containing nucleotide triphosphate hydrolases"/>
    <property type="match status" value="1"/>
</dbReference>
<gene>
    <name evidence="5" type="ORF">FD15_GL000573</name>
</gene>
<keyword evidence="6" id="KW-1185">Reference proteome</keyword>
<reference evidence="5 6" key="1">
    <citation type="journal article" date="2015" name="Genome Announc.">
        <title>Expanding the biotechnology potential of lactobacilli through comparative genomics of 213 strains and associated genera.</title>
        <authorList>
            <person name="Sun Z."/>
            <person name="Harris H.M."/>
            <person name="McCann A."/>
            <person name="Guo C."/>
            <person name="Argimon S."/>
            <person name="Zhang W."/>
            <person name="Yang X."/>
            <person name="Jeffery I.B."/>
            <person name="Cooney J.C."/>
            <person name="Kagawa T.F."/>
            <person name="Liu W."/>
            <person name="Song Y."/>
            <person name="Salvetti E."/>
            <person name="Wrobel A."/>
            <person name="Rasinkangas P."/>
            <person name="Parkhill J."/>
            <person name="Rea M.C."/>
            <person name="O'Sullivan O."/>
            <person name="Ritari J."/>
            <person name="Douillard F.P."/>
            <person name="Paul Ross R."/>
            <person name="Yang R."/>
            <person name="Briner A.E."/>
            <person name="Felis G.E."/>
            <person name="de Vos W.M."/>
            <person name="Barrangou R."/>
            <person name="Klaenhammer T.R."/>
            <person name="Caufield P.W."/>
            <person name="Cui Y."/>
            <person name="Zhang H."/>
            <person name="O'Toole P.W."/>
        </authorList>
    </citation>
    <scope>NUCLEOTIDE SEQUENCE [LARGE SCALE GENOMIC DNA]</scope>
    <source>
        <strain evidence="5 6">DSM 21376</strain>
    </source>
</reference>
<accession>A0A0R2DSP7</accession>
<dbReference type="RefSeq" id="WP_056967293.1">
    <property type="nucleotide sequence ID" value="NZ_AYZF01000008.1"/>
</dbReference>
<dbReference type="AlphaFoldDB" id="A0A0R2DSP7"/>
<evidence type="ECO:0000313" key="6">
    <source>
        <dbReference type="Proteomes" id="UP000050961"/>
    </source>
</evidence>
<dbReference type="PANTHER" id="PTHR35372:SF2">
    <property type="entry name" value="SF3 HELICASE DOMAIN-CONTAINING PROTEIN"/>
    <property type="match status" value="1"/>
</dbReference>
<evidence type="ECO:0000313" key="5">
    <source>
        <dbReference type="EMBL" id="KRN07009.1"/>
    </source>
</evidence>
<comment type="caution">
    <text evidence="5">The sequence shown here is derived from an EMBL/GenBank/DDBJ whole genome shotgun (WGS) entry which is preliminary data.</text>
</comment>
<dbReference type="Proteomes" id="UP000050961">
    <property type="component" value="Unassembled WGS sequence"/>
</dbReference>
<dbReference type="EMBL" id="AYZF01000008">
    <property type="protein sequence ID" value="KRN07009.1"/>
    <property type="molecule type" value="Genomic_DNA"/>
</dbReference>
<sequence>MTDINCSKIASFTALEIEMKDFLIHSFLVKNVNFNITALEQAAMHGEHPLANIVVGVPKKTAMKTPVDTADLDQEISDYFNSLLRPKADAPLDLGLIIQFLSTTMRMVYVTNEKSLLLYNKYDGIYVDAVFPLKRILALIISCIDVNAWNSYLESKVVDLLVRTVDKKDGIDFDHHFLAFKEQALDLKKLEFVAFDPSQNCTIKIGYQPLDGQTPRLDGFLSTTFNDDQFEGVRSFVLQWFGLQFDIESKEAAAMLWCISPGASGKSVFMSIIRNLVGAENVASPALSELGGTFGLEPLLKKISLISDESDGSFPYNRVKALISGNSQMVARKYKQPVEVNLTAKITIGFNQLPVPERTLGFERRVYLLPFPNSFLGKQADIHLTERLQQEIPHIAFAAIQALKELRQNDYALSTTSEMDRAKKEYFDQYRDVVQLFLQDRYHLQAGNRLKKSDFFKKFVA</sequence>
<evidence type="ECO:0000256" key="3">
    <source>
        <dbReference type="ARBA" id="ARBA00022840"/>
    </source>
</evidence>
<dbReference type="SUPFAM" id="SSF52540">
    <property type="entry name" value="P-loop containing nucleoside triphosphate hydrolases"/>
    <property type="match status" value="1"/>
</dbReference>
<protein>
    <submittedName>
        <fullName evidence="5">p4 family phage plasmid primase</fullName>
    </submittedName>
</protein>
<dbReference type="STRING" id="1423806.FD15_GL000573"/>
<proteinExistence type="predicted"/>
<dbReference type="InterPro" id="IPR045455">
    <property type="entry name" value="NrS-1_pol-like_helicase"/>
</dbReference>
<dbReference type="eggNOG" id="COG3378">
    <property type="taxonomic scope" value="Bacteria"/>
</dbReference>
<evidence type="ECO:0000256" key="2">
    <source>
        <dbReference type="ARBA" id="ARBA00022801"/>
    </source>
</evidence>
<evidence type="ECO:0000256" key="1">
    <source>
        <dbReference type="ARBA" id="ARBA00022741"/>
    </source>
</evidence>
<evidence type="ECO:0000259" key="4">
    <source>
        <dbReference type="PROSITE" id="PS51206"/>
    </source>
</evidence>
<dbReference type="PANTHER" id="PTHR35372">
    <property type="entry name" value="ATP BINDING PROTEIN-RELATED"/>
    <property type="match status" value="1"/>
</dbReference>
<dbReference type="Pfam" id="PF19263">
    <property type="entry name" value="DUF5906"/>
    <property type="match status" value="1"/>
</dbReference>
<keyword evidence="1" id="KW-0547">Nucleotide-binding</keyword>
<name>A0A0R2DSP7_9LACO</name>
<dbReference type="PROSITE" id="PS51206">
    <property type="entry name" value="SF3_HELICASE_1"/>
    <property type="match status" value="1"/>
</dbReference>
<feature type="domain" description="SF3 helicase" evidence="4">
    <location>
        <begin position="228"/>
        <end position="384"/>
    </location>
</feature>